<dbReference type="PATRIC" id="fig|1072256.5.peg.2179"/>
<proteinExistence type="predicted"/>
<dbReference type="OrthoDB" id="4414653at2"/>
<dbReference type="AlphaFoldDB" id="A0A0G3HFS9"/>
<evidence type="ECO:0000313" key="2">
    <source>
        <dbReference type="Proteomes" id="UP000035548"/>
    </source>
</evidence>
<dbReference type="STRING" id="1072256.CUTER_11075"/>
<reference evidence="1 2" key="1">
    <citation type="journal article" date="2015" name="Genome Announc.">
        <title>Virulence Factor Genes Detected in the Complete Genome Sequence of Corynebacterium uterequi DSM 45634, Isolated from the Uterus of a Maiden Mare.</title>
        <authorList>
            <person name="Ruckert C."/>
            <person name="Kriete M."/>
            <person name="Jaenicke S."/>
            <person name="Winkler A."/>
            <person name="Tauch A."/>
        </authorList>
    </citation>
    <scope>NUCLEOTIDE SEQUENCE [LARGE SCALE GENOMIC DNA]</scope>
    <source>
        <strain evidence="1 2">DSM 45634</strain>
    </source>
</reference>
<sequence>MFHVKLFVKTTLTIPGAGAATHVAELIERDASSCTMHRLLELTPDGTIVGAFTQGRTAGETIVPVDVVPHPDTYDSFPGMAAERVTEDQFDALWEQALALYPELA</sequence>
<accession>A0A0G3HFS9</accession>
<evidence type="ECO:0000313" key="1">
    <source>
        <dbReference type="EMBL" id="AKK12176.1"/>
    </source>
</evidence>
<dbReference type="EMBL" id="CP011546">
    <property type="protein sequence ID" value="AKK12176.1"/>
    <property type="molecule type" value="Genomic_DNA"/>
</dbReference>
<organism evidence="1 2">
    <name type="scientific">Corynebacterium uterequi</name>
    <dbReference type="NCBI Taxonomy" id="1072256"/>
    <lineage>
        <taxon>Bacteria</taxon>
        <taxon>Bacillati</taxon>
        <taxon>Actinomycetota</taxon>
        <taxon>Actinomycetes</taxon>
        <taxon>Mycobacteriales</taxon>
        <taxon>Corynebacteriaceae</taxon>
        <taxon>Corynebacterium</taxon>
    </lineage>
</organism>
<protein>
    <submittedName>
        <fullName evidence="1">Uncharacterized protein</fullName>
    </submittedName>
</protein>
<dbReference type="RefSeq" id="WP_047260433.1">
    <property type="nucleotide sequence ID" value="NZ_CP011546.1"/>
</dbReference>
<keyword evidence="2" id="KW-1185">Reference proteome</keyword>
<gene>
    <name evidence="1" type="ORF">CUTER_11075</name>
</gene>
<dbReference type="Proteomes" id="UP000035548">
    <property type="component" value="Chromosome"/>
</dbReference>
<name>A0A0G3HFS9_9CORY</name>
<dbReference type="KEGG" id="cut:CUTER_11075"/>
<reference evidence="2" key="2">
    <citation type="submission" date="2015-05" db="EMBL/GenBank/DDBJ databases">
        <title>Complete genome sequence of Corynebacterium uterequi DSM 45634, isolated from the uterus of a maiden mare.</title>
        <authorList>
            <person name="Ruckert C."/>
            <person name="Albersmeier A."/>
            <person name="Winkler A."/>
            <person name="Tauch A."/>
        </authorList>
    </citation>
    <scope>NUCLEOTIDE SEQUENCE [LARGE SCALE GENOMIC DNA]</scope>
    <source>
        <strain evidence="2">DSM 45634</strain>
    </source>
</reference>